<dbReference type="EMBL" id="LAZR01002675">
    <property type="protein sequence ID" value="KKN27021.1"/>
    <property type="molecule type" value="Genomic_DNA"/>
</dbReference>
<accession>A0A0F9RPW7</accession>
<gene>
    <name evidence="1" type="ORF">LCGC14_0869020</name>
</gene>
<evidence type="ECO:0000313" key="1">
    <source>
        <dbReference type="EMBL" id="KKN27021.1"/>
    </source>
</evidence>
<sequence length="141" mass="16135">YKMFTLKFYMHNTDSHEVFSCERYSVSIERCEREKPDSNDDPKASPLKLVIRMFRSLEDDNPYYETIGERECYAHAFVVNEQGKTIDTLRTPEDSSIDLRVGAGRGGEERILLTDVDVVHNADGQVLAVKDSQDRKGQGIE</sequence>
<proteinExistence type="predicted"/>
<reference evidence="1" key="1">
    <citation type="journal article" date="2015" name="Nature">
        <title>Complex archaea that bridge the gap between prokaryotes and eukaryotes.</title>
        <authorList>
            <person name="Spang A."/>
            <person name="Saw J.H."/>
            <person name="Jorgensen S.L."/>
            <person name="Zaremba-Niedzwiedzka K."/>
            <person name="Martijn J."/>
            <person name="Lind A.E."/>
            <person name="van Eijk R."/>
            <person name="Schleper C."/>
            <person name="Guy L."/>
            <person name="Ettema T.J."/>
        </authorList>
    </citation>
    <scope>NUCLEOTIDE SEQUENCE</scope>
</reference>
<dbReference type="AlphaFoldDB" id="A0A0F9RPW7"/>
<feature type="non-terminal residue" evidence="1">
    <location>
        <position position="1"/>
    </location>
</feature>
<name>A0A0F9RPW7_9ZZZZ</name>
<organism evidence="1">
    <name type="scientific">marine sediment metagenome</name>
    <dbReference type="NCBI Taxonomy" id="412755"/>
    <lineage>
        <taxon>unclassified sequences</taxon>
        <taxon>metagenomes</taxon>
        <taxon>ecological metagenomes</taxon>
    </lineage>
</organism>
<comment type="caution">
    <text evidence="1">The sequence shown here is derived from an EMBL/GenBank/DDBJ whole genome shotgun (WGS) entry which is preliminary data.</text>
</comment>
<protein>
    <submittedName>
        <fullName evidence="1">Uncharacterized protein</fullName>
    </submittedName>
</protein>